<proteinExistence type="predicted"/>
<gene>
    <name evidence="1" type="ORF">H5410_016741</name>
</gene>
<protein>
    <recommendedName>
        <fullName evidence="3">F-box domain-containing protein</fullName>
    </recommendedName>
</protein>
<comment type="caution">
    <text evidence="1">The sequence shown here is derived from an EMBL/GenBank/DDBJ whole genome shotgun (WGS) entry which is preliminary data.</text>
</comment>
<sequence length="477" mass="56053">MEKGDSPVRRWEDLDINILVTILLSFDLFQLIYAIPQVCRAWRLACCDPLLWKTLDLSVLQSNFIRLPLKRRGNIQTLIFYTNLYVNDNQLTLLREEIGRSCQKFSALKFMGTCDMLFASALASFLPNLEVLSVRCTVLSKPALAIILEELKKLKVLNISHCIIIEDPEDPPLEPMNILTELDESILEKASRLDKFLTCMSDSCIMCRRALNDQGFMRWYKYEEDLWKVDEYKYGCRFCHSSLSAKFFYSMLSLTNRDFKEQIQPLPPPVHLGQISEEELKQVDSKKMAIKGQIYHISQSSSKLNVKVGELLVEKRKKIEAVVMEGDFPVRRWKDLDNDILLISVIPQVCRAWQLSCSDQFLWKTLDLSVLQSNLIRFPRKPKLLYFIFKYKYGRRSMGNTERFYHSSRSNNFFYIMLSQSFLVHQIMLTTRDFDEQMQPREISEEESEQYDSKKMEIKGQIYHIIFLREDVRCGKF</sequence>
<evidence type="ECO:0000313" key="2">
    <source>
        <dbReference type="Proteomes" id="UP000824120"/>
    </source>
</evidence>
<evidence type="ECO:0000313" key="1">
    <source>
        <dbReference type="EMBL" id="KAG5616917.1"/>
    </source>
</evidence>
<dbReference type="OrthoDB" id="722566at2759"/>
<dbReference type="AlphaFoldDB" id="A0A9J5ZX37"/>
<name>A0A9J5ZX37_SOLCO</name>
<dbReference type="SUPFAM" id="SSF52047">
    <property type="entry name" value="RNI-like"/>
    <property type="match status" value="1"/>
</dbReference>
<dbReference type="SUPFAM" id="SSF81383">
    <property type="entry name" value="F-box domain"/>
    <property type="match status" value="1"/>
</dbReference>
<dbReference type="Gene3D" id="1.20.1280.50">
    <property type="match status" value="1"/>
</dbReference>
<dbReference type="Proteomes" id="UP000824120">
    <property type="component" value="Chromosome 3"/>
</dbReference>
<dbReference type="InterPro" id="IPR036047">
    <property type="entry name" value="F-box-like_dom_sf"/>
</dbReference>
<dbReference type="EMBL" id="JACXVP010000003">
    <property type="protein sequence ID" value="KAG5616917.1"/>
    <property type="molecule type" value="Genomic_DNA"/>
</dbReference>
<organism evidence="1 2">
    <name type="scientific">Solanum commersonii</name>
    <name type="common">Commerson's wild potato</name>
    <name type="synonym">Commerson's nightshade</name>
    <dbReference type="NCBI Taxonomy" id="4109"/>
    <lineage>
        <taxon>Eukaryota</taxon>
        <taxon>Viridiplantae</taxon>
        <taxon>Streptophyta</taxon>
        <taxon>Embryophyta</taxon>
        <taxon>Tracheophyta</taxon>
        <taxon>Spermatophyta</taxon>
        <taxon>Magnoliopsida</taxon>
        <taxon>eudicotyledons</taxon>
        <taxon>Gunneridae</taxon>
        <taxon>Pentapetalae</taxon>
        <taxon>asterids</taxon>
        <taxon>lamiids</taxon>
        <taxon>Solanales</taxon>
        <taxon>Solanaceae</taxon>
        <taxon>Solanoideae</taxon>
        <taxon>Solaneae</taxon>
        <taxon>Solanum</taxon>
    </lineage>
</organism>
<reference evidence="1 2" key="1">
    <citation type="submission" date="2020-09" db="EMBL/GenBank/DDBJ databases">
        <title>De no assembly of potato wild relative species, Solanum commersonii.</title>
        <authorList>
            <person name="Cho K."/>
        </authorList>
    </citation>
    <scope>NUCLEOTIDE SEQUENCE [LARGE SCALE GENOMIC DNA]</scope>
    <source>
        <strain evidence="1">LZ3.2</strain>
        <tissue evidence="1">Leaf</tissue>
    </source>
</reference>
<dbReference type="PANTHER" id="PTHR38926:SF63">
    <property type="entry name" value="F-BOX DOMAIN-CONTAINING PROTEIN"/>
    <property type="match status" value="1"/>
</dbReference>
<keyword evidence="2" id="KW-1185">Reference proteome</keyword>
<dbReference type="PANTHER" id="PTHR38926">
    <property type="entry name" value="F-BOX DOMAIN CONTAINING PROTEIN, EXPRESSED"/>
    <property type="match status" value="1"/>
</dbReference>
<dbReference type="InterPro" id="IPR032675">
    <property type="entry name" value="LRR_dom_sf"/>
</dbReference>
<evidence type="ECO:0008006" key="3">
    <source>
        <dbReference type="Google" id="ProtNLM"/>
    </source>
</evidence>
<dbReference type="Gene3D" id="3.80.10.10">
    <property type="entry name" value="Ribonuclease Inhibitor"/>
    <property type="match status" value="1"/>
</dbReference>
<accession>A0A9J5ZX37</accession>